<comment type="caution">
    <text evidence="5">The sequence shown here is derived from an EMBL/GenBank/DDBJ whole genome shotgun (WGS) entry which is preliminary data.</text>
</comment>
<dbReference type="PROSITE" id="PS50893">
    <property type="entry name" value="ABC_TRANSPORTER_2"/>
    <property type="match status" value="1"/>
</dbReference>
<dbReference type="SUPFAM" id="SSF52540">
    <property type="entry name" value="P-loop containing nucleoside triphosphate hydrolases"/>
    <property type="match status" value="1"/>
</dbReference>
<evidence type="ECO:0000256" key="1">
    <source>
        <dbReference type="ARBA" id="ARBA00022448"/>
    </source>
</evidence>
<keyword evidence="6" id="KW-1185">Reference proteome</keyword>
<dbReference type="InterPro" id="IPR027417">
    <property type="entry name" value="P-loop_NTPase"/>
</dbReference>
<keyword evidence="1" id="KW-0813">Transport</keyword>
<evidence type="ECO:0000313" key="6">
    <source>
        <dbReference type="Proteomes" id="UP000321513"/>
    </source>
</evidence>
<protein>
    <submittedName>
        <fullName evidence="5">ABC transporter ATP-binding protein</fullName>
    </submittedName>
</protein>
<name>A0A512BF23_9BACT</name>
<dbReference type="InterPro" id="IPR003593">
    <property type="entry name" value="AAA+_ATPase"/>
</dbReference>
<dbReference type="RefSeq" id="WP_147204662.1">
    <property type="nucleotide sequence ID" value="NZ_BJYT01000011.1"/>
</dbReference>
<dbReference type="EMBL" id="BJYT01000011">
    <property type="protein sequence ID" value="GEO10552.1"/>
    <property type="molecule type" value="Genomic_DNA"/>
</dbReference>
<dbReference type="InterPro" id="IPR003439">
    <property type="entry name" value="ABC_transporter-like_ATP-bd"/>
</dbReference>
<evidence type="ECO:0000256" key="3">
    <source>
        <dbReference type="ARBA" id="ARBA00022840"/>
    </source>
</evidence>
<dbReference type="OrthoDB" id="9785229at2"/>
<keyword evidence="3 5" id="KW-0067">ATP-binding</keyword>
<dbReference type="GO" id="GO:0016887">
    <property type="term" value="F:ATP hydrolysis activity"/>
    <property type="evidence" value="ECO:0007669"/>
    <property type="project" value="InterPro"/>
</dbReference>
<dbReference type="Proteomes" id="UP000321513">
    <property type="component" value="Unassembled WGS sequence"/>
</dbReference>
<keyword evidence="2" id="KW-0547">Nucleotide-binding</keyword>
<dbReference type="PANTHER" id="PTHR42939:SF1">
    <property type="entry name" value="ABC TRANSPORTER ATP-BINDING PROTEIN ALBC-RELATED"/>
    <property type="match status" value="1"/>
</dbReference>
<evidence type="ECO:0000256" key="2">
    <source>
        <dbReference type="ARBA" id="ARBA00022741"/>
    </source>
</evidence>
<evidence type="ECO:0000313" key="5">
    <source>
        <dbReference type="EMBL" id="GEO10552.1"/>
    </source>
</evidence>
<dbReference type="Gene3D" id="3.40.50.300">
    <property type="entry name" value="P-loop containing nucleotide triphosphate hydrolases"/>
    <property type="match status" value="1"/>
</dbReference>
<dbReference type="PANTHER" id="PTHR42939">
    <property type="entry name" value="ABC TRANSPORTER ATP-BINDING PROTEIN ALBC-RELATED"/>
    <property type="match status" value="1"/>
</dbReference>
<dbReference type="SMART" id="SM00382">
    <property type="entry name" value="AAA"/>
    <property type="match status" value="1"/>
</dbReference>
<dbReference type="GO" id="GO:0005524">
    <property type="term" value="F:ATP binding"/>
    <property type="evidence" value="ECO:0007669"/>
    <property type="project" value="UniProtKB-KW"/>
</dbReference>
<evidence type="ECO:0000259" key="4">
    <source>
        <dbReference type="PROSITE" id="PS50893"/>
    </source>
</evidence>
<dbReference type="Pfam" id="PF00005">
    <property type="entry name" value="ABC_tran"/>
    <property type="match status" value="1"/>
</dbReference>
<dbReference type="CDD" id="cd03230">
    <property type="entry name" value="ABC_DR_subfamily_A"/>
    <property type="match status" value="1"/>
</dbReference>
<sequence length="284" mass="31991">MIEIQDVSFGYSRKKMLYKNLTLTLETGTIYGLLGKNGAGKSTLLKNLIGLLFPAKGKINVNSFEPRRRQPSFLQTIYFIPEEVYVPSLTIKGYRNLFAPFYPSFEDEKFSQYLKELDVKDEGKLNTLSFGQQKKFIIAFALACNTKVLLLDEPTNGLDIPSKIQFRKLIASVMNEGRTIVISTHQVRDLENLIDRIIIVDNGSLLLNASLGDISEKLCFKTVSEVDDPTRVLYAEDTLKGISVVQENTEGEDSKVNLEQLFNAVTENPEMIKAIFSNTETLVK</sequence>
<reference evidence="5 6" key="1">
    <citation type="submission" date="2019-07" db="EMBL/GenBank/DDBJ databases">
        <title>Whole genome shotgun sequence of Segetibacter aerophilus NBRC 106135.</title>
        <authorList>
            <person name="Hosoyama A."/>
            <person name="Uohara A."/>
            <person name="Ohji S."/>
            <person name="Ichikawa N."/>
        </authorList>
    </citation>
    <scope>NUCLEOTIDE SEQUENCE [LARGE SCALE GENOMIC DNA]</scope>
    <source>
        <strain evidence="5 6">NBRC 106135</strain>
    </source>
</reference>
<gene>
    <name evidence="5" type="ORF">SAE01_30480</name>
</gene>
<accession>A0A512BF23</accession>
<organism evidence="5 6">
    <name type="scientific">Segetibacter aerophilus</name>
    <dbReference type="NCBI Taxonomy" id="670293"/>
    <lineage>
        <taxon>Bacteria</taxon>
        <taxon>Pseudomonadati</taxon>
        <taxon>Bacteroidota</taxon>
        <taxon>Chitinophagia</taxon>
        <taxon>Chitinophagales</taxon>
        <taxon>Chitinophagaceae</taxon>
        <taxon>Segetibacter</taxon>
    </lineage>
</organism>
<dbReference type="AlphaFoldDB" id="A0A512BF23"/>
<proteinExistence type="predicted"/>
<dbReference type="InterPro" id="IPR051782">
    <property type="entry name" value="ABC_Transporter_VariousFunc"/>
</dbReference>
<feature type="domain" description="ABC transporter" evidence="4">
    <location>
        <begin position="2"/>
        <end position="227"/>
    </location>
</feature>